<organism evidence="2 3">
    <name type="scientific">Gigaspora margarita</name>
    <dbReference type="NCBI Taxonomy" id="4874"/>
    <lineage>
        <taxon>Eukaryota</taxon>
        <taxon>Fungi</taxon>
        <taxon>Fungi incertae sedis</taxon>
        <taxon>Mucoromycota</taxon>
        <taxon>Glomeromycotina</taxon>
        <taxon>Glomeromycetes</taxon>
        <taxon>Diversisporales</taxon>
        <taxon>Gigasporaceae</taxon>
        <taxon>Gigaspora</taxon>
    </lineage>
</organism>
<evidence type="ECO:0000313" key="2">
    <source>
        <dbReference type="EMBL" id="CAG8631375.1"/>
    </source>
</evidence>
<feature type="region of interest" description="Disordered" evidence="1">
    <location>
        <begin position="1"/>
        <end position="33"/>
    </location>
</feature>
<gene>
    <name evidence="2" type="ORF">GMARGA_LOCUS8349</name>
</gene>
<sequence length="48" mass="5527">MLGEKHDTERDEEIAEQEFNETDNEPTNTSGEAWALVRPTDKLHDVDI</sequence>
<name>A0ABN7UM74_GIGMA</name>
<evidence type="ECO:0000256" key="1">
    <source>
        <dbReference type="SAM" id="MobiDB-lite"/>
    </source>
</evidence>
<feature type="compositionally biased region" description="Acidic residues" evidence="1">
    <location>
        <begin position="10"/>
        <end position="24"/>
    </location>
</feature>
<proteinExistence type="predicted"/>
<reference evidence="2 3" key="1">
    <citation type="submission" date="2021-06" db="EMBL/GenBank/DDBJ databases">
        <authorList>
            <person name="Kallberg Y."/>
            <person name="Tangrot J."/>
            <person name="Rosling A."/>
        </authorList>
    </citation>
    <scope>NUCLEOTIDE SEQUENCE [LARGE SCALE GENOMIC DNA]</scope>
    <source>
        <strain evidence="2 3">120-4 pot B 10/14</strain>
    </source>
</reference>
<accession>A0ABN7UM74</accession>
<protein>
    <submittedName>
        <fullName evidence="2">35470_t:CDS:1</fullName>
    </submittedName>
</protein>
<dbReference type="EMBL" id="CAJVQB010004269">
    <property type="protein sequence ID" value="CAG8631375.1"/>
    <property type="molecule type" value="Genomic_DNA"/>
</dbReference>
<dbReference type="Proteomes" id="UP000789901">
    <property type="component" value="Unassembled WGS sequence"/>
</dbReference>
<comment type="caution">
    <text evidence="2">The sequence shown here is derived from an EMBL/GenBank/DDBJ whole genome shotgun (WGS) entry which is preliminary data.</text>
</comment>
<keyword evidence="3" id="KW-1185">Reference proteome</keyword>
<evidence type="ECO:0000313" key="3">
    <source>
        <dbReference type="Proteomes" id="UP000789901"/>
    </source>
</evidence>